<evidence type="ECO:0000256" key="3">
    <source>
        <dbReference type="ARBA" id="ARBA00012140"/>
    </source>
</evidence>
<dbReference type="InterPro" id="IPR004573">
    <property type="entry name" value="rRNA_ssu_MeTfrase_B"/>
</dbReference>
<dbReference type="NCBIfam" id="TIGR00563">
    <property type="entry name" value="rsmB"/>
    <property type="match status" value="1"/>
</dbReference>
<comment type="caution">
    <text evidence="16">The sequence shown here is derived from an EMBL/GenBank/DDBJ whole genome shotgun (WGS) entry which is preliminary data.</text>
</comment>
<dbReference type="CDD" id="cd02440">
    <property type="entry name" value="AdoMet_MTases"/>
    <property type="match status" value="1"/>
</dbReference>
<dbReference type="GO" id="GO:0008649">
    <property type="term" value="F:rRNA methyltransferase activity"/>
    <property type="evidence" value="ECO:0007669"/>
    <property type="project" value="InterPro"/>
</dbReference>
<name>A0A934QGV0_9PROT</name>
<keyword evidence="9 13" id="KW-0694">RNA-binding</keyword>
<comment type="caution">
    <text evidence="13">Lacks conserved residue(s) required for the propagation of feature annotation.</text>
</comment>
<keyword evidence="7 13" id="KW-0808">Transferase</keyword>
<comment type="similarity">
    <text evidence="13">Belongs to the class I-like SAM-binding methyltransferase superfamily. RsmB/NOP family.</text>
</comment>
<feature type="domain" description="SAM-dependent MTase RsmB/NOP-type" evidence="15">
    <location>
        <begin position="146"/>
        <end position="439"/>
    </location>
</feature>
<feature type="binding site" evidence="13">
    <location>
        <position position="276"/>
    </location>
    <ligand>
        <name>S-adenosyl-L-methionine</name>
        <dbReference type="ChEBI" id="CHEBI:59789"/>
    </ligand>
</feature>
<dbReference type="Pfam" id="PF01029">
    <property type="entry name" value="NusB"/>
    <property type="match status" value="1"/>
</dbReference>
<evidence type="ECO:0000256" key="7">
    <source>
        <dbReference type="ARBA" id="ARBA00022679"/>
    </source>
</evidence>
<reference evidence="16" key="2">
    <citation type="journal article" date="2020" name="Microorganisms">
        <title>Osmotic Adaptation and Compatible Solute Biosynthesis of Phototrophic Bacteria as Revealed from Genome Analyses.</title>
        <authorList>
            <person name="Imhoff J.F."/>
            <person name="Rahn T."/>
            <person name="Kunzel S."/>
            <person name="Keller A."/>
            <person name="Neulinger S.C."/>
        </authorList>
    </citation>
    <scope>NUCLEOTIDE SEQUENCE</scope>
    <source>
        <strain evidence="16">DSM 9154</strain>
    </source>
</reference>
<feature type="binding site" evidence="13">
    <location>
        <begin position="255"/>
        <end position="261"/>
    </location>
    <ligand>
        <name>S-adenosyl-L-methionine</name>
        <dbReference type="ChEBI" id="CHEBI:59789"/>
    </ligand>
</feature>
<dbReference type="GO" id="GO:0005737">
    <property type="term" value="C:cytoplasm"/>
    <property type="evidence" value="ECO:0007669"/>
    <property type="project" value="UniProtKB-SubCell"/>
</dbReference>
<evidence type="ECO:0000256" key="8">
    <source>
        <dbReference type="ARBA" id="ARBA00022691"/>
    </source>
</evidence>
<evidence type="ECO:0000256" key="5">
    <source>
        <dbReference type="ARBA" id="ARBA00022552"/>
    </source>
</evidence>
<dbReference type="InterPro" id="IPR049560">
    <property type="entry name" value="MeTrfase_RsmB-F_NOP2_cat"/>
</dbReference>
<keyword evidence="14" id="KW-0175">Coiled coil</keyword>
<keyword evidence="17" id="KW-1185">Reference proteome</keyword>
<dbReference type="Gene3D" id="3.40.50.150">
    <property type="entry name" value="Vaccinia Virus protein VP39"/>
    <property type="match status" value="1"/>
</dbReference>
<comment type="subcellular location">
    <subcellularLocation>
        <location evidence="2">Cytoplasm</location>
    </subcellularLocation>
</comment>
<evidence type="ECO:0000313" key="16">
    <source>
        <dbReference type="EMBL" id="MBK1696773.1"/>
    </source>
</evidence>
<dbReference type="SUPFAM" id="SSF53335">
    <property type="entry name" value="S-adenosyl-L-methionine-dependent methyltransferases"/>
    <property type="match status" value="1"/>
</dbReference>
<organism evidence="16 17">
    <name type="scientific">Rhodovibrio salinarum</name>
    <dbReference type="NCBI Taxonomy" id="1087"/>
    <lineage>
        <taxon>Bacteria</taxon>
        <taxon>Pseudomonadati</taxon>
        <taxon>Pseudomonadota</taxon>
        <taxon>Alphaproteobacteria</taxon>
        <taxon>Rhodospirillales</taxon>
        <taxon>Rhodovibrionaceae</taxon>
        <taxon>Rhodovibrio</taxon>
    </lineage>
</organism>
<sequence length="440" mass="47585">MNENETETQPTAGRESRRAAFELLRAVVRKGHTLEDALAETPRLEALAPRDRAFARHLTATTLRRLGQLDDAIRRCLDKPLKGKLNAVQDLLRLGAAQLLILQVPAHAAVGETVGLATGVRVGAHKGLLNAVLRRLDRERDQILGAQDAARLSTPDWLWQRWTHAYGEATARAIATAQLAEPPLDLSVQDDPDGWAETLDATRLPTGTLRLTGARGDVRKLPGYDDGAWWVQDAAAALPARLLGDVRAQRVFDLCAAPGGKTAQLAAAGAYVMAVDRSEARLRQLEGNLARLSLAAATVAAEIQDWTPPDTPEKILLDAPCTATGTLRRHPDIAYLKRPEDAQQMAALQADLLNAAAGMLAPGGTLVYAVCSLEPEEGVEQVQALLRSRNDFERMPITADELGVPAEAITPDGDLRTLPCHWAEQGGMDGFYAARLRKRA</sequence>
<comment type="catalytic activity">
    <reaction evidence="12">
        <text>cytidine(967) in 16S rRNA + S-adenosyl-L-methionine = 5-methylcytidine(967) in 16S rRNA + S-adenosyl-L-homocysteine + H(+)</text>
        <dbReference type="Rhea" id="RHEA:42748"/>
        <dbReference type="Rhea" id="RHEA-COMP:10219"/>
        <dbReference type="Rhea" id="RHEA-COMP:10220"/>
        <dbReference type="ChEBI" id="CHEBI:15378"/>
        <dbReference type="ChEBI" id="CHEBI:57856"/>
        <dbReference type="ChEBI" id="CHEBI:59789"/>
        <dbReference type="ChEBI" id="CHEBI:74483"/>
        <dbReference type="ChEBI" id="CHEBI:82748"/>
        <dbReference type="EC" id="2.1.1.176"/>
    </reaction>
</comment>
<dbReference type="Pfam" id="PF01189">
    <property type="entry name" value="Methyltr_RsmB-F"/>
    <property type="match status" value="1"/>
</dbReference>
<dbReference type="InterPro" id="IPR029063">
    <property type="entry name" value="SAM-dependent_MTases_sf"/>
</dbReference>
<accession>A0A934QGV0</accession>
<keyword evidence="6 13" id="KW-0489">Methyltransferase</keyword>
<comment type="function">
    <text evidence="1">Specifically methylates the cytosine at position 967 (m5C967) of 16S rRNA.</text>
</comment>
<evidence type="ECO:0000256" key="6">
    <source>
        <dbReference type="ARBA" id="ARBA00022603"/>
    </source>
</evidence>
<evidence type="ECO:0000256" key="9">
    <source>
        <dbReference type="ARBA" id="ARBA00022884"/>
    </source>
</evidence>
<protein>
    <recommendedName>
        <fullName evidence="3">16S rRNA (cytosine(967)-C(5))-methyltransferase</fullName>
        <ecNumber evidence="3">2.1.1.176</ecNumber>
    </recommendedName>
    <alternativeName>
        <fullName evidence="10">16S rRNA m5C967 methyltransferase</fullName>
    </alternativeName>
    <alternativeName>
        <fullName evidence="11">rRNA (cytosine-C(5)-)-methyltransferase RsmB</fullName>
    </alternativeName>
</protein>
<dbReference type="SUPFAM" id="SSF48013">
    <property type="entry name" value="NusB-like"/>
    <property type="match status" value="1"/>
</dbReference>
<dbReference type="FunFam" id="3.40.50.150:FF:000257">
    <property type="entry name" value="16S rRNA methyltransferase"/>
    <property type="match status" value="1"/>
</dbReference>
<dbReference type="InterPro" id="IPR001678">
    <property type="entry name" value="MeTrfase_RsmB-F_NOP2_dom"/>
</dbReference>
<dbReference type="EMBL" id="NRRE01000020">
    <property type="protein sequence ID" value="MBK1696773.1"/>
    <property type="molecule type" value="Genomic_DNA"/>
</dbReference>
<evidence type="ECO:0000256" key="4">
    <source>
        <dbReference type="ARBA" id="ARBA00022490"/>
    </source>
</evidence>
<keyword evidence="8 13" id="KW-0949">S-adenosyl-L-methionine</keyword>
<dbReference type="InterPro" id="IPR035926">
    <property type="entry name" value="NusB-like_sf"/>
</dbReference>
<dbReference type="InterPro" id="IPR006027">
    <property type="entry name" value="NusB_RsmB_TIM44"/>
</dbReference>
<dbReference type="PANTHER" id="PTHR22807:SF61">
    <property type="entry name" value="NOL1_NOP2_SUN FAMILY PROTEIN _ ANTITERMINATION NUSB DOMAIN-CONTAINING PROTEIN"/>
    <property type="match status" value="1"/>
</dbReference>
<dbReference type="Proteomes" id="UP000778970">
    <property type="component" value="Unassembled WGS sequence"/>
</dbReference>
<dbReference type="AlphaFoldDB" id="A0A934QGV0"/>
<dbReference type="GO" id="GO:0006355">
    <property type="term" value="P:regulation of DNA-templated transcription"/>
    <property type="evidence" value="ECO:0007669"/>
    <property type="project" value="InterPro"/>
</dbReference>
<gene>
    <name evidence="16" type="primary">rsmB</name>
    <name evidence="16" type="ORF">CKO21_05895</name>
</gene>
<evidence type="ECO:0000256" key="13">
    <source>
        <dbReference type="PROSITE-ProRule" id="PRU01023"/>
    </source>
</evidence>
<feature type="coiled-coil region" evidence="14">
    <location>
        <begin position="275"/>
        <end position="302"/>
    </location>
</feature>
<evidence type="ECO:0000256" key="2">
    <source>
        <dbReference type="ARBA" id="ARBA00004496"/>
    </source>
</evidence>
<evidence type="ECO:0000256" key="14">
    <source>
        <dbReference type="SAM" id="Coils"/>
    </source>
</evidence>
<evidence type="ECO:0000259" key="15">
    <source>
        <dbReference type="PROSITE" id="PS51686"/>
    </source>
</evidence>
<evidence type="ECO:0000256" key="11">
    <source>
        <dbReference type="ARBA" id="ARBA00031088"/>
    </source>
</evidence>
<proteinExistence type="inferred from homology"/>
<dbReference type="InterPro" id="IPR023267">
    <property type="entry name" value="RCMT"/>
</dbReference>
<evidence type="ECO:0000313" key="17">
    <source>
        <dbReference type="Proteomes" id="UP000778970"/>
    </source>
</evidence>
<evidence type="ECO:0000256" key="10">
    <source>
        <dbReference type="ARBA" id="ARBA00030399"/>
    </source>
</evidence>
<keyword evidence="5" id="KW-0698">rRNA processing</keyword>
<dbReference type="PRINTS" id="PR02008">
    <property type="entry name" value="RCMTFAMILY"/>
</dbReference>
<dbReference type="PANTHER" id="PTHR22807">
    <property type="entry name" value="NOP2 YEAST -RELATED NOL1/NOP2/FMU SUN DOMAIN-CONTAINING"/>
    <property type="match status" value="1"/>
</dbReference>
<feature type="active site" description="Nucleophile" evidence="13">
    <location>
        <position position="371"/>
    </location>
</feature>
<feature type="binding site" evidence="13">
    <location>
        <position position="318"/>
    </location>
    <ligand>
        <name>S-adenosyl-L-methionine</name>
        <dbReference type="ChEBI" id="CHEBI:59789"/>
    </ligand>
</feature>
<dbReference type="PROSITE" id="PS51686">
    <property type="entry name" value="SAM_MT_RSMB_NOP"/>
    <property type="match status" value="1"/>
</dbReference>
<evidence type="ECO:0000256" key="1">
    <source>
        <dbReference type="ARBA" id="ARBA00002724"/>
    </source>
</evidence>
<reference evidence="16" key="1">
    <citation type="submission" date="2017-08" db="EMBL/GenBank/DDBJ databases">
        <authorList>
            <person name="Imhoff J.F."/>
            <person name="Rahn T."/>
            <person name="Kuenzel S."/>
            <person name="Neulinger S.C."/>
        </authorList>
    </citation>
    <scope>NUCLEOTIDE SEQUENCE</scope>
    <source>
        <strain evidence="16">DSM 9154</strain>
    </source>
</reference>
<dbReference type="RefSeq" id="WP_027287245.1">
    <property type="nucleotide sequence ID" value="NZ_NRRE01000020.1"/>
</dbReference>
<keyword evidence="4" id="KW-0963">Cytoplasm</keyword>
<evidence type="ECO:0000256" key="12">
    <source>
        <dbReference type="ARBA" id="ARBA00047283"/>
    </source>
</evidence>
<dbReference type="EC" id="2.1.1.176" evidence="3"/>
<dbReference type="Gene3D" id="1.10.940.10">
    <property type="entry name" value="NusB-like"/>
    <property type="match status" value="1"/>
</dbReference>
<dbReference type="GO" id="GO:0003723">
    <property type="term" value="F:RNA binding"/>
    <property type="evidence" value="ECO:0007669"/>
    <property type="project" value="UniProtKB-UniRule"/>
</dbReference>